<protein>
    <submittedName>
        <fullName evidence="5">4'-phosphopantetheinyl transferase superfamily protein</fullName>
    </submittedName>
</protein>
<dbReference type="GO" id="GO:0000287">
    <property type="term" value="F:magnesium ion binding"/>
    <property type="evidence" value="ECO:0007669"/>
    <property type="project" value="InterPro"/>
</dbReference>
<dbReference type="InterPro" id="IPR008278">
    <property type="entry name" value="4-PPantetheinyl_Trfase_dom"/>
</dbReference>
<dbReference type="AlphaFoldDB" id="A0A6I3XHA0"/>
<proteinExistence type="inferred from homology"/>
<comment type="caution">
    <text evidence="5">The sequence shown here is derived from an EMBL/GenBank/DDBJ whole genome shotgun (WGS) entry which is preliminary data.</text>
</comment>
<dbReference type="PANTHER" id="PTHR12215">
    <property type="entry name" value="PHOSPHOPANTETHEINE TRANSFERASE"/>
    <property type="match status" value="1"/>
</dbReference>
<dbReference type="PANTHER" id="PTHR12215:SF10">
    <property type="entry name" value="L-AMINOADIPATE-SEMIALDEHYDE DEHYDROGENASE-PHOSPHOPANTETHEINYL TRANSFERASE"/>
    <property type="match status" value="1"/>
</dbReference>
<keyword evidence="6" id="KW-1185">Reference proteome</keyword>
<feature type="domain" description="4'-phosphopantetheinyl transferase N-terminal" evidence="4">
    <location>
        <begin position="27"/>
        <end position="107"/>
    </location>
</feature>
<dbReference type="Pfam" id="PF22624">
    <property type="entry name" value="AASDHPPT_N"/>
    <property type="match status" value="1"/>
</dbReference>
<name>A0A6I3XHA0_9BURK</name>
<accession>A0A6I3XHA0</accession>
<organism evidence="5 6">
    <name type="scientific">Pseudoduganella dura</name>
    <dbReference type="NCBI Taxonomy" id="321982"/>
    <lineage>
        <taxon>Bacteria</taxon>
        <taxon>Pseudomonadati</taxon>
        <taxon>Pseudomonadota</taxon>
        <taxon>Betaproteobacteria</taxon>
        <taxon>Burkholderiales</taxon>
        <taxon>Oxalobacteraceae</taxon>
        <taxon>Telluria group</taxon>
        <taxon>Pseudoduganella</taxon>
    </lineage>
</organism>
<dbReference type="GO" id="GO:0019878">
    <property type="term" value="P:lysine biosynthetic process via aminoadipic acid"/>
    <property type="evidence" value="ECO:0007669"/>
    <property type="project" value="TreeGrafter"/>
</dbReference>
<comment type="similarity">
    <text evidence="1">Belongs to the P-Pant transferase superfamily. Gsp/Sfp/HetI/AcpT family.</text>
</comment>
<dbReference type="InterPro" id="IPR055066">
    <property type="entry name" value="AASDHPPT_N"/>
</dbReference>
<evidence type="ECO:0000256" key="1">
    <source>
        <dbReference type="ARBA" id="ARBA00010990"/>
    </source>
</evidence>
<evidence type="ECO:0000259" key="3">
    <source>
        <dbReference type="Pfam" id="PF01648"/>
    </source>
</evidence>
<dbReference type="OrthoDB" id="9808281at2"/>
<dbReference type="InterPro" id="IPR037143">
    <property type="entry name" value="4-PPantetheinyl_Trfase_dom_sf"/>
</dbReference>
<evidence type="ECO:0000313" key="5">
    <source>
        <dbReference type="EMBL" id="MUI13031.1"/>
    </source>
</evidence>
<evidence type="ECO:0000259" key="4">
    <source>
        <dbReference type="Pfam" id="PF22624"/>
    </source>
</evidence>
<dbReference type="Proteomes" id="UP000431684">
    <property type="component" value="Unassembled WGS sequence"/>
</dbReference>
<sequence>MKNLPLPGTEPLLVWVRTADVAAALPQAESWLGAAERDKARRFVFDGDRADFLASRFLLRRVLAELAHTAPERLAFETNRWGKPALCGRPELTFNLAHCRGAAVLLAGGGAPAGVDIEAVVPGRADPLVAQGLFHRAEQIQLLASPRCGYDRLFLRFWTLKEAVLKAEGSGLALPLDAFAALFDADAIVPLTVPASLAGRPFAFGQAELAPDLVCAWARVTGDRQSPTTWQLQATGAVLPAPQVRLGAGSYRPRAFASRSETVGKRCPKVHVEALPQLIDNLPPTLRENGCLSM</sequence>
<reference evidence="5 6" key="1">
    <citation type="submission" date="2019-11" db="EMBL/GenBank/DDBJ databases">
        <title>Draft Genome Sequences of Six Type Strains of the Genus Massilia.</title>
        <authorList>
            <person name="Miess H."/>
            <person name="Frediansyah A."/>
            <person name="Goeker M."/>
            <person name="Gross H."/>
        </authorList>
    </citation>
    <scope>NUCLEOTIDE SEQUENCE [LARGE SCALE GENOMIC DNA]</scope>
    <source>
        <strain evidence="5 6">DSM 17513</strain>
    </source>
</reference>
<dbReference type="RefSeq" id="WP_155708898.1">
    <property type="nucleotide sequence ID" value="NZ_BMWU01000009.1"/>
</dbReference>
<evidence type="ECO:0000313" key="6">
    <source>
        <dbReference type="Proteomes" id="UP000431684"/>
    </source>
</evidence>
<dbReference type="GO" id="GO:0008897">
    <property type="term" value="F:holo-[acyl-carrier-protein] synthase activity"/>
    <property type="evidence" value="ECO:0007669"/>
    <property type="project" value="InterPro"/>
</dbReference>
<dbReference type="Gene3D" id="3.90.470.20">
    <property type="entry name" value="4'-phosphopantetheinyl transferase domain"/>
    <property type="match status" value="2"/>
</dbReference>
<gene>
    <name evidence="5" type="ORF">GJV26_11245</name>
</gene>
<dbReference type="Pfam" id="PF01648">
    <property type="entry name" value="ACPS"/>
    <property type="match status" value="1"/>
</dbReference>
<dbReference type="EMBL" id="WNWM01000002">
    <property type="protein sequence ID" value="MUI13031.1"/>
    <property type="molecule type" value="Genomic_DNA"/>
</dbReference>
<dbReference type="GO" id="GO:0005829">
    <property type="term" value="C:cytosol"/>
    <property type="evidence" value="ECO:0007669"/>
    <property type="project" value="TreeGrafter"/>
</dbReference>
<dbReference type="InterPro" id="IPR050559">
    <property type="entry name" value="P-Pant_transferase_sf"/>
</dbReference>
<keyword evidence="2 5" id="KW-0808">Transferase</keyword>
<dbReference type="SUPFAM" id="SSF56214">
    <property type="entry name" value="4'-phosphopantetheinyl transferase"/>
    <property type="match status" value="2"/>
</dbReference>
<feature type="domain" description="4'-phosphopantetheinyl transferase" evidence="3">
    <location>
        <begin position="114"/>
        <end position="187"/>
    </location>
</feature>
<evidence type="ECO:0000256" key="2">
    <source>
        <dbReference type="ARBA" id="ARBA00022679"/>
    </source>
</evidence>